<dbReference type="Proteomes" id="UP000221961">
    <property type="component" value="Chromosome"/>
</dbReference>
<dbReference type="EMBL" id="CP023778">
    <property type="protein sequence ID" value="ATL65419.1"/>
    <property type="molecule type" value="Genomic_DNA"/>
</dbReference>
<dbReference type="InterPro" id="IPR037523">
    <property type="entry name" value="VOC_core"/>
</dbReference>
<sequence length="143" mass="15652">MASKMIFVNLPVADLERSKNFYEALGWKVNQDFTDENAACVVVDDNICLMLLVKPFFGTFTARPIADTAATTGSIYALALGSAQEVDDLTASAVRAGATELVDEVKRAQEAAVGMHGRAFTDPDGHHWEPFWMSRPKARRDDG</sequence>
<reference evidence="2 3" key="1">
    <citation type="submission" date="2017-10" db="EMBL/GenBank/DDBJ databases">
        <title>Comparative genomics between pathogenic Norcardia.</title>
        <authorList>
            <person name="Zeng L."/>
        </authorList>
    </citation>
    <scope>NUCLEOTIDE SEQUENCE [LARGE SCALE GENOMIC DNA]</scope>
    <source>
        <strain evidence="2 3">NC_YFY_NT001</strain>
    </source>
</reference>
<dbReference type="SUPFAM" id="SSF54593">
    <property type="entry name" value="Glyoxalase/Bleomycin resistance protein/Dihydroxybiphenyl dioxygenase"/>
    <property type="match status" value="1"/>
</dbReference>
<evidence type="ECO:0000259" key="1">
    <source>
        <dbReference type="PROSITE" id="PS51819"/>
    </source>
</evidence>
<dbReference type="Gene3D" id="3.10.180.10">
    <property type="entry name" value="2,3-Dihydroxybiphenyl 1,2-Dioxygenase, domain 1"/>
    <property type="match status" value="1"/>
</dbReference>
<accession>A0A291RDN3</accession>
<dbReference type="PANTHER" id="PTHR36503:SF2">
    <property type="entry name" value="BLR2408 PROTEIN"/>
    <property type="match status" value="1"/>
</dbReference>
<organism evidence="2 3">
    <name type="scientific">Nocardia terpenica</name>
    <dbReference type="NCBI Taxonomy" id="455432"/>
    <lineage>
        <taxon>Bacteria</taxon>
        <taxon>Bacillati</taxon>
        <taxon>Actinomycetota</taxon>
        <taxon>Actinomycetes</taxon>
        <taxon>Mycobacteriales</taxon>
        <taxon>Nocardiaceae</taxon>
        <taxon>Nocardia</taxon>
    </lineage>
</organism>
<gene>
    <name evidence="2" type="ORF">CRH09_03520</name>
</gene>
<dbReference type="Pfam" id="PF22677">
    <property type="entry name" value="Ble-like_N"/>
    <property type="match status" value="1"/>
</dbReference>
<dbReference type="PANTHER" id="PTHR36503">
    <property type="entry name" value="BLR2520 PROTEIN"/>
    <property type="match status" value="1"/>
</dbReference>
<dbReference type="KEGG" id="ntp:CRH09_03520"/>
<name>A0A291RDN3_9NOCA</name>
<dbReference type="InterPro" id="IPR053863">
    <property type="entry name" value="Glyoxy/Ble-like_N"/>
</dbReference>
<proteinExistence type="predicted"/>
<dbReference type="GO" id="GO:0051213">
    <property type="term" value="F:dioxygenase activity"/>
    <property type="evidence" value="ECO:0007669"/>
    <property type="project" value="UniProtKB-KW"/>
</dbReference>
<feature type="domain" description="VOC" evidence="1">
    <location>
        <begin position="4"/>
        <end position="133"/>
    </location>
</feature>
<evidence type="ECO:0000313" key="3">
    <source>
        <dbReference type="Proteomes" id="UP000221961"/>
    </source>
</evidence>
<keyword evidence="2" id="KW-0560">Oxidoreductase</keyword>
<dbReference type="GeneID" id="88356505"/>
<dbReference type="RefSeq" id="WP_098692710.1">
    <property type="nucleotide sequence ID" value="NZ_CP023778.1"/>
</dbReference>
<evidence type="ECO:0000313" key="2">
    <source>
        <dbReference type="EMBL" id="ATL65419.1"/>
    </source>
</evidence>
<dbReference type="AlphaFoldDB" id="A0A291RDN3"/>
<protein>
    <submittedName>
        <fullName evidence="2">Glyoxalase/bleomycin resistance/extradiol dioxygenase family protein</fullName>
    </submittedName>
</protein>
<keyword evidence="2" id="KW-0223">Dioxygenase</keyword>
<dbReference type="InterPro" id="IPR029068">
    <property type="entry name" value="Glyas_Bleomycin-R_OHBP_Dase"/>
</dbReference>
<dbReference type="PROSITE" id="PS51819">
    <property type="entry name" value="VOC"/>
    <property type="match status" value="1"/>
</dbReference>